<evidence type="ECO:0000313" key="3">
    <source>
        <dbReference type="Proteomes" id="UP000326944"/>
    </source>
</evidence>
<sequence>MKQPYIWDNYSDQPYPLKDKAYKKIKRRENLTSILKTIIISLFVFPISLIMMPFVKNKKIDTSSFFCLGVDYQREPSETLKLVKELGVKHILIRLKLWEIDTLDNLKEFILNFQDEKITLKIMQDRENVESLELFRNNLELIFSKLGNKVDIYEIGTTINRAKWGFFSVDEYNAFFKTAYDLKEQKHPELKLIGSGVIDFEYHFTAHTLFNFFKYKYDGISALLYVDRRGAPENMQLGFNASDKIALLSTMVWLSPKTKHELYLTEINWPISNTAPYAPTSEKECIDLESYANYMLRYYLLALASQQVDALSWHQLIAPGYGLVDNRDSIKKYPAFKTYKTMIKNLKNAQFLRLDINRQHYIFQCLVDEELLQIHWSLKPTTIHKENNFDVYSKDGEKIEDQTLQIGPSPIYVYIKTKTRT</sequence>
<dbReference type="Gene3D" id="3.20.20.80">
    <property type="entry name" value="Glycosidases"/>
    <property type="match status" value="1"/>
</dbReference>
<protein>
    <submittedName>
        <fullName evidence="2">Glycosyl hydrolase</fullName>
    </submittedName>
</protein>
<keyword evidence="1" id="KW-1133">Transmembrane helix</keyword>
<evidence type="ECO:0000313" key="2">
    <source>
        <dbReference type="EMBL" id="QFR48646.1"/>
    </source>
</evidence>
<dbReference type="SUPFAM" id="SSF51445">
    <property type="entry name" value="(Trans)glycosidases"/>
    <property type="match status" value="1"/>
</dbReference>
<accession>A0A5P8NZ01</accession>
<dbReference type="EMBL" id="CP043617">
    <property type="protein sequence ID" value="QFR48646.1"/>
    <property type="molecule type" value="Genomic_DNA"/>
</dbReference>
<keyword evidence="1" id="KW-0812">Transmembrane</keyword>
<name>A0A5P8NZ01_9BACT</name>
<dbReference type="AlphaFoldDB" id="A0A5P8NZ01"/>
<keyword evidence="1" id="KW-0472">Membrane</keyword>
<feature type="transmembrane region" description="Helical" evidence="1">
    <location>
        <begin position="33"/>
        <end position="55"/>
    </location>
</feature>
<proteinExistence type="predicted"/>
<dbReference type="OrthoDB" id="5347032at2"/>
<evidence type="ECO:0000256" key="1">
    <source>
        <dbReference type="SAM" id="Phobius"/>
    </source>
</evidence>
<keyword evidence="3" id="KW-1185">Reference proteome</keyword>
<dbReference type="InterPro" id="IPR017853">
    <property type="entry name" value="GH"/>
</dbReference>
<dbReference type="Proteomes" id="UP000326944">
    <property type="component" value="Chromosome"/>
</dbReference>
<dbReference type="KEGG" id="sulg:FJR48_02465"/>
<reference evidence="2 3" key="1">
    <citation type="submission" date="2019-09" db="EMBL/GenBank/DDBJ databases">
        <title>Sulfurimonas gotlandica sp. nov., a chemoautotrophic and psychrotolerant epsilonproteobacterium isolated from a pelagic redoxcline, and an emended description of the genus Sulfurimonas.</title>
        <authorList>
            <person name="Wang S."/>
            <person name="Jiang L."/>
            <person name="Shao S."/>
        </authorList>
    </citation>
    <scope>NUCLEOTIDE SEQUENCE [LARGE SCALE GENOMIC DNA]</scope>
    <source>
        <strain evidence="2 3">GYSZ_1</strain>
    </source>
</reference>
<keyword evidence="2" id="KW-0378">Hydrolase</keyword>
<organism evidence="2 3">
    <name type="scientific">Sulfurimonas lithotrophica</name>
    <dbReference type="NCBI Taxonomy" id="2590022"/>
    <lineage>
        <taxon>Bacteria</taxon>
        <taxon>Pseudomonadati</taxon>
        <taxon>Campylobacterota</taxon>
        <taxon>Epsilonproteobacteria</taxon>
        <taxon>Campylobacterales</taxon>
        <taxon>Sulfurimonadaceae</taxon>
        <taxon>Sulfurimonas</taxon>
    </lineage>
</organism>
<dbReference type="GO" id="GO:0016787">
    <property type="term" value="F:hydrolase activity"/>
    <property type="evidence" value="ECO:0007669"/>
    <property type="project" value="UniProtKB-KW"/>
</dbReference>
<gene>
    <name evidence="2" type="ORF">FJR48_02465</name>
</gene>
<dbReference type="RefSeq" id="WP_152306589.1">
    <property type="nucleotide sequence ID" value="NZ_CP043617.1"/>
</dbReference>